<evidence type="ECO:0000259" key="4">
    <source>
        <dbReference type="Pfam" id="PF07804"/>
    </source>
</evidence>
<comment type="caution">
    <text evidence="6">The sequence shown here is derived from an EMBL/GenBank/DDBJ whole genome shotgun (WGS) entry which is preliminary data.</text>
</comment>
<evidence type="ECO:0000259" key="5">
    <source>
        <dbReference type="Pfam" id="PF13657"/>
    </source>
</evidence>
<reference evidence="6 7" key="1">
    <citation type="submission" date="2022-02" db="EMBL/GenBank/DDBJ databases">
        <authorList>
            <person name="Zhuang L."/>
        </authorList>
    </citation>
    <scope>NUCLEOTIDE SEQUENCE [LARGE SCALE GENOMIC DNA]</scope>
    <source>
        <strain evidence="6 7">C32</strain>
    </source>
</reference>
<reference evidence="7" key="2">
    <citation type="submission" date="2023-07" db="EMBL/GenBank/DDBJ databases">
        <title>Shewanella mangrovi sp. nov., an acetaldehyde- degrading bacterium isolated from mangrove sediment.</title>
        <authorList>
            <person name="Liu Y."/>
        </authorList>
    </citation>
    <scope>NUCLEOTIDE SEQUENCE [LARGE SCALE GENOMIC DNA]</scope>
    <source>
        <strain evidence="7">C32</strain>
    </source>
</reference>
<name>A0ABT2FII1_9GAMM</name>
<dbReference type="Gene3D" id="1.10.1070.20">
    <property type="match status" value="1"/>
</dbReference>
<dbReference type="RefSeq" id="WP_238895534.1">
    <property type="nucleotide sequence ID" value="NZ_JAKOGG010000003.1"/>
</dbReference>
<dbReference type="InterPro" id="IPR012893">
    <property type="entry name" value="HipA-like_C"/>
</dbReference>
<dbReference type="PANTHER" id="PTHR37419:SF1">
    <property type="entry name" value="SERINE_THREONINE-PROTEIN KINASE TOXIN HIPA"/>
    <property type="match status" value="1"/>
</dbReference>
<sequence length="410" mass="46169">MTVEASLPNQISRITVHADGAELGVLTHGSVHHYQPTQDKRHVSLTMTKKGMDGYSSGALHPIFAQNLPEGFNRRFIAEKLARYAKVNDMYLLALQGDHSVGMLSYQSELDLPEAESVSLNDILSYHSAEPLFPQLLEKYYLRNSLAGVQPKVSIPHAGGAKTDRTFEQKDLIVKSFDEQFPLLTVNEFVCMEAARHCGLNPPATYLSDNLETFVVERFDKTAEGIKLGYEDFTTLLKKPNDPDAKYSSSYETLLRATYLYTNSQAEVETMFRYIVFNCLIGNGDAHLKNFAVQYSPDMSQIFVSPPFDITHTLIYDTIDNKMALKLASSKAFPDVSHLLKLAEGKEFRIRKAKEIIESTGDGIMDYLKRSDAVQLFAGLRDSIEQAVSSVMTPTYTTKSYRHDRKKKFE</sequence>
<evidence type="ECO:0000256" key="2">
    <source>
        <dbReference type="ARBA" id="ARBA00022679"/>
    </source>
</evidence>
<evidence type="ECO:0000256" key="1">
    <source>
        <dbReference type="ARBA" id="ARBA00010164"/>
    </source>
</evidence>
<dbReference type="InterPro" id="IPR017508">
    <property type="entry name" value="HipA_N1"/>
</dbReference>
<evidence type="ECO:0000313" key="6">
    <source>
        <dbReference type="EMBL" id="MCS4556132.1"/>
    </source>
</evidence>
<protein>
    <submittedName>
        <fullName evidence="6">Type II toxin-antitoxin system HipA family toxin</fullName>
    </submittedName>
</protein>
<organism evidence="6 7">
    <name type="scientific">Shewanella electrica</name>
    <dbReference type="NCBI Taxonomy" id="515560"/>
    <lineage>
        <taxon>Bacteria</taxon>
        <taxon>Pseudomonadati</taxon>
        <taxon>Pseudomonadota</taxon>
        <taxon>Gammaproteobacteria</taxon>
        <taxon>Alteromonadales</taxon>
        <taxon>Shewanellaceae</taxon>
        <taxon>Shewanella</taxon>
    </lineage>
</organism>
<accession>A0ABT2FII1</accession>
<keyword evidence="7" id="KW-1185">Reference proteome</keyword>
<dbReference type="Pfam" id="PF13657">
    <property type="entry name" value="Couple_hipA"/>
    <property type="match status" value="1"/>
</dbReference>
<keyword evidence="3" id="KW-0418">Kinase</keyword>
<dbReference type="Proteomes" id="UP001201549">
    <property type="component" value="Unassembled WGS sequence"/>
</dbReference>
<proteinExistence type="inferred from homology"/>
<dbReference type="EMBL" id="JAKOGG010000003">
    <property type="protein sequence ID" value="MCS4556132.1"/>
    <property type="molecule type" value="Genomic_DNA"/>
</dbReference>
<dbReference type="Pfam" id="PF07804">
    <property type="entry name" value="HipA_C"/>
    <property type="match status" value="1"/>
</dbReference>
<comment type="similarity">
    <text evidence="1">Belongs to the HipA Ser/Thr kinase family.</text>
</comment>
<feature type="domain" description="HipA-like C-terminal" evidence="4">
    <location>
        <begin position="145"/>
        <end position="361"/>
    </location>
</feature>
<dbReference type="InterPro" id="IPR052028">
    <property type="entry name" value="HipA_Ser/Thr_kinase"/>
</dbReference>
<feature type="domain" description="HipA N-terminal subdomain 1" evidence="5">
    <location>
        <begin position="15"/>
        <end position="106"/>
    </location>
</feature>
<evidence type="ECO:0000313" key="7">
    <source>
        <dbReference type="Proteomes" id="UP001201549"/>
    </source>
</evidence>
<gene>
    <name evidence="6" type="ORF">L9G74_06755</name>
</gene>
<dbReference type="PANTHER" id="PTHR37419">
    <property type="entry name" value="SERINE/THREONINE-PROTEIN KINASE TOXIN HIPA"/>
    <property type="match status" value="1"/>
</dbReference>
<keyword evidence="2" id="KW-0808">Transferase</keyword>
<evidence type="ECO:0000256" key="3">
    <source>
        <dbReference type="ARBA" id="ARBA00022777"/>
    </source>
</evidence>